<keyword evidence="2" id="KW-1185">Reference proteome</keyword>
<dbReference type="OrthoDB" id="9795830at2"/>
<proteinExistence type="predicted"/>
<sequence>MGLIEDLFNNATSFTEGFGYPSDREWRMLNEESEELILRLDNLLNNEEKLLFKNILEIRLRMSGLELDRMFVYGFRMGARLIADIYNEY</sequence>
<dbReference type="AlphaFoldDB" id="A0A1M6NMP2"/>
<dbReference type="EMBL" id="FRAD01000010">
    <property type="protein sequence ID" value="SHJ96978.1"/>
    <property type="molecule type" value="Genomic_DNA"/>
</dbReference>
<dbReference type="Pfam" id="PF20648">
    <property type="entry name" value="DUF6809"/>
    <property type="match status" value="1"/>
</dbReference>
<protein>
    <submittedName>
        <fullName evidence="1">Uncharacterized protein</fullName>
    </submittedName>
</protein>
<evidence type="ECO:0000313" key="2">
    <source>
        <dbReference type="Proteomes" id="UP000183952"/>
    </source>
</evidence>
<gene>
    <name evidence="1" type="ORF">SAMN02745248_01456</name>
</gene>
<organism evidence="1 2">
    <name type="scientific">Hathewaya proteolytica DSM 3090</name>
    <dbReference type="NCBI Taxonomy" id="1121331"/>
    <lineage>
        <taxon>Bacteria</taxon>
        <taxon>Bacillati</taxon>
        <taxon>Bacillota</taxon>
        <taxon>Clostridia</taxon>
        <taxon>Eubacteriales</taxon>
        <taxon>Clostridiaceae</taxon>
        <taxon>Hathewaya</taxon>
    </lineage>
</organism>
<dbReference type="RefSeq" id="WP_072903429.1">
    <property type="nucleotide sequence ID" value="NZ_FRAD01000010.1"/>
</dbReference>
<reference evidence="1 2" key="1">
    <citation type="submission" date="2016-11" db="EMBL/GenBank/DDBJ databases">
        <authorList>
            <person name="Jaros S."/>
            <person name="Januszkiewicz K."/>
            <person name="Wedrychowicz H."/>
        </authorList>
    </citation>
    <scope>NUCLEOTIDE SEQUENCE [LARGE SCALE GENOMIC DNA]</scope>
    <source>
        <strain evidence="1 2">DSM 3090</strain>
    </source>
</reference>
<dbReference type="Proteomes" id="UP000183952">
    <property type="component" value="Unassembled WGS sequence"/>
</dbReference>
<name>A0A1M6NMP2_9CLOT</name>
<evidence type="ECO:0000313" key="1">
    <source>
        <dbReference type="EMBL" id="SHJ96978.1"/>
    </source>
</evidence>
<dbReference type="STRING" id="1121331.SAMN02745248_01456"/>
<accession>A0A1M6NMP2</accession>
<dbReference type="InterPro" id="IPR049215">
    <property type="entry name" value="DUF6809"/>
</dbReference>